<evidence type="ECO:0000256" key="5">
    <source>
        <dbReference type="ARBA" id="ARBA00022737"/>
    </source>
</evidence>
<keyword evidence="9" id="KW-1015">Disulfide bond</keyword>
<sequence>MEVLPSYNELSLISNVNLHNNSWQCDCRMAPFRQKMNGSTSFGNQIICEEPRNLIGQRLQDIKAEDLICVEPRISSFMGVENKTFIQGETVHLTFEVSGIPTPDITVTLPTGLKVTVGSVGRVTVELNGTIIIRDAIIADADTTVTVPEGVNVYENDDEGEASADSVSVQDINVYENDDEENEEAASATSQSIYGNESSQSIYGNENEEAVAATSQPIYGNESEEAMSATSQPIYGNESEEAMSATSHSIYEID</sequence>
<evidence type="ECO:0000256" key="2">
    <source>
        <dbReference type="ARBA" id="ARBA00022614"/>
    </source>
</evidence>
<protein>
    <submittedName>
        <fullName evidence="12">PXDN protein</fullName>
    </submittedName>
</protein>
<dbReference type="InterPro" id="IPR032675">
    <property type="entry name" value="LRR_dom_sf"/>
</dbReference>
<evidence type="ECO:0000256" key="8">
    <source>
        <dbReference type="ARBA" id="ARBA00023136"/>
    </source>
</evidence>
<evidence type="ECO:0000259" key="11">
    <source>
        <dbReference type="SMART" id="SM00082"/>
    </source>
</evidence>
<feature type="domain" description="LRRCT" evidence="11">
    <location>
        <begin position="21"/>
        <end position="70"/>
    </location>
</feature>
<dbReference type="OrthoDB" id="8400687at2759"/>
<evidence type="ECO:0000313" key="13">
    <source>
        <dbReference type="Proteomes" id="UP000838412"/>
    </source>
</evidence>
<comment type="subcellular location">
    <subcellularLocation>
        <location evidence="1">Membrane</location>
        <topology evidence="1">Single-pass membrane protein</topology>
    </subcellularLocation>
</comment>
<dbReference type="AlphaFoldDB" id="A0A8K0EY39"/>
<reference evidence="12" key="1">
    <citation type="submission" date="2022-01" db="EMBL/GenBank/DDBJ databases">
        <authorList>
            <person name="Braso-Vives M."/>
        </authorList>
    </citation>
    <scope>NUCLEOTIDE SEQUENCE</scope>
</reference>
<dbReference type="InterPro" id="IPR052313">
    <property type="entry name" value="GPIb-IX-V_Complex"/>
</dbReference>
<gene>
    <name evidence="12" type="primary">PXDN</name>
    <name evidence="12" type="ORF">BLAG_LOCUS20369</name>
</gene>
<dbReference type="InterPro" id="IPR013783">
    <property type="entry name" value="Ig-like_fold"/>
</dbReference>
<evidence type="ECO:0000256" key="6">
    <source>
        <dbReference type="ARBA" id="ARBA00022889"/>
    </source>
</evidence>
<dbReference type="Gene3D" id="2.60.40.10">
    <property type="entry name" value="Immunoglobulins"/>
    <property type="match status" value="1"/>
</dbReference>
<dbReference type="PANTHER" id="PTHR22650">
    <property type="entry name" value="GLYCOPROTEIN IB BETA"/>
    <property type="match status" value="1"/>
</dbReference>
<evidence type="ECO:0000256" key="4">
    <source>
        <dbReference type="ARBA" id="ARBA00022729"/>
    </source>
</evidence>
<evidence type="ECO:0000256" key="7">
    <source>
        <dbReference type="ARBA" id="ARBA00022989"/>
    </source>
</evidence>
<keyword evidence="7" id="KW-1133">Transmembrane helix</keyword>
<dbReference type="PANTHER" id="PTHR22650:SF4">
    <property type="entry name" value="LEUCINE-RICH REPEAT AND TRANSMEMBRANE DOMAIN-CONTAINING PROTEIN 2-LIKE"/>
    <property type="match status" value="1"/>
</dbReference>
<keyword evidence="4" id="KW-0732">Signal</keyword>
<keyword evidence="8" id="KW-0472">Membrane</keyword>
<dbReference type="Proteomes" id="UP000838412">
    <property type="component" value="Chromosome 6"/>
</dbReference>
<keyword evidence="3" id="KW-0812">Transmembrane</keyword>
<proteinExistence type="predicted"/>
<keyword evidence="13" id="KW-1185">Reference proteome</keyword>
<dbReference type="EMBL" id="OV696691">
    <property type="protein sequence ID" value="CAH1266853.1"/>
    <property type="molecule type" value="Genomic_DNA"/>
</dbReference>
<organism evidence="12 13">
    <name type="scientific">Branchiostoma lanceolatum</name>
    <name type="common">Common lancelet</name>
    <name type="synonym">Amphioxus lanceolatum</name>
    <dbReference type="NCBI Taxonomy" id="7740"/>
    <lineage>
        <taxon>Eukaryota</taxon>
        <taxon>Metazoa</taxon>
        <taxon>Chordata</taxon>
        <taxon>Cephalochordata</taxon>
        <taxon>Leptocardii</taxon>
        <taxon>Amphioxiformes</taxon>
        <taxon>Branchiostomatidae</taxon>
        <taxon>Branchiostoma</taxon>
    </lineage>
</organism>
<keyword evidence="2" id="KW-0433">Leucine-rich repeat</keyword>
<dbReference type="Gene3D" id="3.80.10.10">
    <property type="entry name" value="Ribonuclease Inhibitor"/>
    <property type="match status" value="1"/>
</dbReference>
<keyword evidence="5" id="KW-0677">Repeat</keyword>
<dbReference type="SMART" id="SM00082">
    <property type="entry name" value="LRRCT"/>
    <property type="match status" value="1"/>
</dbReference>
<evidence type="ECO:0000313" key="12">
    <source>
        <dbReference type="EMBL" id="CAH1266853.1"/>
    </source>
</evidence>
<name>A0A8K0EY39_BRALA</name>
<accession>A0A8K0EY39</accession>
<evidence type="ECO:0000256" key="3">
    <source>
        <dbReference type="ARBA" id="ARBA00022692"/>
    </source>
</evidence>
<keyword evidence="6" id="KW-0130">Cell adhesion</keyword>
<dbReference type="InterPro" id="IPR000483">
    <property type="entry name" value="Cys-rich_flank_reg_C"/>
</dbReference>
<evidence type="ECO:0000256" key="10">
    <source>
        <dbReference type="SAM" id="MobiDB-lite"/>
    </source>
</evidence>
<feature type="region of interest" description="Disordered" evidence="10">
    <location>
        <begin position="178"/>
        <end position="254"/>
    </location>
</feature>
<feature type="compositionally biased region" description="Polar residues" evidence="10">
    <location>
        <begin position="244"/>
        <end position="254"/>
    </location>
</feature>
<feature type="compositionally biased region" description="Polar residues" evidence="10">
    <location>
        <begin position="187"/>
        <end position="204"/>
    </location>
</feature>
<evidence type="ECO:0000256" key="9">
    <source>
        <dbReference type="ARBA" id="ARBA00023157"/>
    </source>
</evidence>
<evidence type="ECO:0000256" key="1">
    <source>
        <dbReference type="ARBA" id="ARBA00004167"/>
    </source>
</evidence>